<dbReference type="GO" id="GO:0008233">
    <property type="term" value="F:peptidase activity"/>
    <property type="evidence" value="ECO:0007669"/>
    <property type="project" value="UniProtKB-KW"/>
</dbReference>
<dbReference type="GO" id="GO:0006508">
    <property type="term" value="P:proteolysis"/>
    <property type="evidence" value="ECO:0007669"/>
    <property type="project" value="UniProtKB-KW"/>
</dbReference>
<feature type="domain" description="Prohead serine protease" evidence="4">
    <location>
        <begin position="13"/>
        <end position="157"/>
    </location>
</feature>
<dbReference type="Proteomes" id="UP000500870">
    <property type="component" value="Chromosome 1"/>
</dbReference>
<evidence type="ECO:0000313" key="6">
    <source>
        <dbReference type="Proteomes" id="UP000500870"/>
    </source>
</evidence>
<protein>
    <submittedName>
        <fullName evidence="5">HK97 family phage prohead protease</fullName>
    </submittedName>
</protein>
<evidence type="ECO:0000259" key="4">
    <source>
        <dbReference type="Pfam" id="PF04586"/>
    </source>
</evidence>
<dbReference type="EMBL" id="CP050898">
    <property type="protein sequence ID" value="QIX21297.1"/>
    <property type="molecule type" value="Genomic_DNA"/>
</dbReference>
<accession>A0A6H0ZMK3</accession>
<keyword evidence="1" id="KW-1188">Viral release from host cell</keyword>
<evidence type="ECO:0000256" key="3">
    <source>
        <dbReference type="ARBA" id="ARBA00022801"/>
    </source>
</evidence>
<dbReference type="RefSeq" id="WP_177319162.1">
    <property type="nucleotide sequence ID" value="NZ_CP050898.1"/>
</dbReference>
<evidence type="ECO:0000256" key="2">
    <source>
        <dbReference type="ARBA" id="ARBA00022670"/>
    </source>
</evidence>
<sequence length="175" mass="19065">MTIEKRIATEIRAEGRKLSGYAATFGTETRIADFNERIAPGAFSASLRSSPDILALVDHDPSRVLARTKSGTLRLSEDERGLKFEIDVPDTSAGRDVLALATRGDLGGMSFGFTVPDGGDSWTGDRRELRSVVLHEISVVQSFPAYGGTTVQARSRQQRTDADRRIALLELEAAR</sequence>
<dbReference type="InterPro" id="IPR054613">
    <property type="entry name" value="Peptidase_S78_dom"/>
</dbReference>
<organism evidence="5 6">
    <name type="scientific">Agrobacterium pusense</name>
    <dbReference type="NCBI Taxonomy" id="648995"/>
    <lineage>
        <taxon>Bacteria</taxon>
        <taxon>Pseudomonadati</taxon>
        <taxon>Pseudomonadota</taxon>
        <taxon>Alphaproteobacteria</taxon>
        <taxon>Hyphomicrobiales</taxon>
        <taxon>Rhizobiaceae</taxon>
        <taxon>Rhizobium/Agrobacterium group</taxon>
        <taxon>Agrobacterium</taxon>
    </lineage>
</organism>
<evidence type="ECO:0000256" key="1">
    <source>
        <dbReference type="ARBA" id="ARBA00022612"/>
    </source>
</evidence>
<name>A0A6H0ZMK3_9HYPH</name>
<evidence type="ECO:0000313" key="5">
    <source>
        <dbReference type="EMBL" id="QIX21297.1"/>
    </source>
</evidence>
<reference evidence="5 6" key="1">
    <citation type="submission" date="2020-04" db="EMBL/GenBank/DDBJ databases">
        <title>FDA dAtabase for Regulatory Grade micrObial Sequences (FDA-ARGOS): Supporting development and validation of Infectious Disease Dx tests.</title>
        <authorList>
            <person name="Sciortino C."/>
            <person name="Tallon L."/>
            <person name="Sadzewicz L."/>
            <person name="Vavikolanu K."/>
            <person name="Mehta A."/>
            <person name="Aluvathingal J."/>
            <person name="Nadendla S."/>
            <person name="Nandy P."/>
            <person name="Geyer C."/>
            <person name="Yan Y."/>
            <person name="Sichtig H."/>
        </authorList>
    </citation>
    <scope>NUCLEOTIDE SEQUENCE [LARGE SCALE GENOMIC DNA]</scope>
    <source>
        <strain evidence="5 6">FDAARGOS_633</strain>
    </source>
</reference>
<dbReference type="NCBIfam" id="TIGR01543">
    <property type="entry name" value="proheadase_HK97"/>
    <property type="match status" value="1"/>
</dbReference>
<dbReference type="InterPro" id="IPR006433">
    <property type="entry name" value="Prohead_protease"/>
</dbReference>
<keyword evidence="2 5" id="KW-0645">Protease</keyword>
<dbReference type="AlphaFoldDB" id="A0A6H0ZMK3"/>
<proteinExistence type="predicted"/>
<dbReference type="Pfam" id="PF04586">
    <property type="entry name" value="Peptidase_S78"/>
    <property type="match status" value="1"/>
</dbReference>
<gene>
    <name evidence="5" type="ORF">FOB41_09190</name>
</gene>
<keyword evidence="3" id="KW-0378">Hydrolase</keyword>